<dbReference type="OrthoDB" id="7555193at2759"/>
<dbReference type="PANTHER" id="PTHR47331:SF1">
    <property type="entry name" value="GAG-LIKE PROTEIN"/>
    <property type="match status" value="1"/>
</dbReference>
<dbReference type="PANTHER" id="PTHR47331">
    <property type="entry name" value="PHD-TYPE DOMAIN-CONTAINING PROTEIN"/>
    <property type="match status" value="1"/>
</dbReference>
<dbReference type="STRING" id="67767.A0A0J7KCW8"/>
<comment type="caution">
    <text evidence="2">The sequence shown here is derived from an EMBL/GenBank/DDBJ whole genome shotgun (WGS) entry which is preliminary data.</text>
</comment>
<accession>A0A0J7KCW8</accession>
<evidence type="ECO:0000256" key="1">
    <source>
        <dbReference type="SAM" id="MobiDB-lite"/>
    </source>
</evidence>
<evidence type="ECO:0000313" key="3">
    <source>
        <dbReference type="Proteomes" id="UP000036403"/>
    </source>
</evidence>
<dbReference type="InterPro" id="IPR005312">
    <property type="entry name" value="DUF1759"/>
</dbReference>
<organism evidence="2 3">
    <name type="scientific">Lasius niger</name>
    <name type="common">Black garden ant</name>
    <dbReference type="NCBI Taxonomy" id="67767"/>
    <lineage>
        <taxon>Eukaryota</taxon>
        <taxon>Metazoa</taxon>
        <taxon>Ecdysozoa</taxon>
        <taxon>Arthropoda</taxon>
        <taxon>Hexapoda</taxon>
        <taxon>Insecta</taxon>
        <taxon>Pterygota</taxon>
        <taxon>Neoptera</taxon>
        <taxon>Endopterygota</taxon>
        <taxon>Hymenoptera</taxon>
        <taxon>Apocrita</taxon>
        <taxon>Aculeata</taxon>
        <taxon>Formicoidea</taxon>
        <taxon>Formicidae</taxon>
        <taxon>Formicinae</taxon>
        <taxon>Lasius</taxon>
        <taxon>Lasius</taxon>
    </lineage>
</organism>
<gene>
    <name evidence="2" type="ORF">RF55_12523</name>
</gene>
<dbReference type="InterPro" id="IPR043128">
    <property type="entry name" value="Rev_trsase/Diguanyl_cyclase"/>
</dbReference>
<dbReference type="InterPro" id="IPR043502">
    <property type="entry name" value="DNA/RNA_pol_sf"/>
</dbReference>
<dbReference type="Gene3D" id="3.10.10.10">
    <property type="entry name" value="HIV Type 1 Reverse Transcriptase, subunit A, domain 1"/>
    <property type="match status" value="1"/>
</dbReference>
<protein>
    <submittedName>
        <fullName evidence="2">Uncharacterized protein</fullName>
    </submittedName>
</protein>
<name>A0A0J7KCW8_LASNI</name>
<dbReference type="GO" id="GO:0071897">
    <property type="term" value="P:DNA biosynthetic process"/>
    <property type="evidence" value="ECO:0007669"/>
    <property type="project" value="UniProtKB-ARBA"/>
</dbReference>
<dbReference type="PaxDb" id="67767-A0A0J7KCW8"/>
<dbReference type="Proteomes" id="UP000036403">
    <property type="component" value="Unassembled WGS sequence"/>
</dbReference>
<proteinExistence type="predicted"/>
<evidence type="ECO:0000313" key="2">
    <source>
        <dbReference type="EMBL" id="KMQ88056.1"/>
    </source>
</evidence>
<sequence>MPDMDSCEELLEAQDTALTLIQRILVNFNKLPRAKKTAVAVRNRIESLKAHWDTCQQQHAKLCALIDEGTRRQHEFIKDKFLLISDTVEEIMDTLSENLERLQPSIVQPNLDVSNSFDETRIAAVHLPRIDIPKFSEEITKWENFRDIFESLVASRADLLNVQKLHYLKANLTGEASLILTNTQITDANYATAWELLKKNYDKPCAIVNAHLQTFVDLPSVNSHSLGDLKILRDKSNDIYTALLNLKRPVEQWEDLMIFIIVSKLDKTTRHDWELTLGDDVEIPSFAKLDGFLTSRIRALEAINPSCLINKPEAKNGKAGNVKSHQVSVNQGTCAGCKGNHPLHQFSGVGGNQAGTVKTVAKFSVELCSRMGPVLPIKALVMSKLTAYVPLPVPVDTKSELLENLILADPEPSGRKKVDLLIGADYFGSILLEGLIRGVSGGPTAQRTIFGWVISGPVTSIPQNASNYRINVNHVSATDPLHDSIHRFRELEEIPLQPLLSEEEAQCEAHFINTHSRQSDGRYIVRLPFKTAPPILIGETEHVVKRIFLSNENRLARQPVLAKTYREFIHEYETIIWRELTSDLFSLIIRWRSHRFVYTADIKKMFRQIRMHPFDAEYQRIYWRDNPHSELVIFRLTTVTYGTAPAPFIANRVLKQLARDEGTNFPLAVLEDDVYVDDLLFGAEDIILLRQTRDQLIQLLMAGGFRPRKWASNEFRLLTDIPDSDHGLATDQQLRENSTLAVLGITWSPASDSLKFNDPIPNGNGGHTSHIVLGKRGPTNPFPDGDPGDYARQTREVE</sequence>
<dbReference type="EMBL" id="LBMM01009534">
    <property type="protein sequence ID" value="KMQ88056.1"/>
    <property type="molecule type" value="Genomic_DNA"/>
</dbReference>
<keyword evidence="3" id="KW-1185">Reference proteome</keyword>
<dbReference type="Gene3D" id="3.30.70.270">
    <property type="match status" value="1"/>
</dbReference>
<feature type="region of interest" description="Disordered" evidence="1">
    <location>
        <begin position="765"/>
        <end position="798"/>
    </location>
</feature>
<reference evidence="2 3" key="1">
    <citation type="submission" date="2015-04" db="EMBL/GenBank/DDBJ databases">
        <title>Lasius niger genome sequencing.</title>
        <authorList>
            <person name="Konorov E.A."/>
            <person name="Nikitin M.A."/>
            <person name="Kirill M.V."/>
            <person name="Chang P."/>
        </authorList>
    </citation>
    <scope>NUCLEOTIDE SEQUENCE [LARGE SCALE GENOMIC DNA]</scope>
    <source>
        <tissue evidence="2">Whole</tissue>
    </source>
</reference>
<dbReference type="AlphaFoldDB" id="A0A0J7KCW8"/>
<dbReference type="SUPFAM" id="SSF56672">
    <property type="entry name" value="DNA/RNA polymerases"/>
    <property type="match status" value="1"/>
</dbReference>
<dbReference type="Pfam" id="PF03564">
    <property type="entry name" value="DUF1759"/>
    <property type="match status" value="1"/>
</dbReference>